<evidence type="ECO:0000313" key="2">
    <source>
        <dbReference type="Proteomes" id="UP000318878"/>
    </source>
</evidence>
<accession>A0A5C5V2B8</accession>
<proteinExistence type="predicted"/>
<organism evidence="1 2">
    <name type="scientific">Blastopirellula retiformator</name>
    <dbReference type="NCBI Taxonomy" id="2527970"/>
    <lineage>
        <taxon>Bacteria</taxon>
        <taxon>Pseudomonadati</taxon>
        <taxon>Planctomycetota</taxon>
        <taxon>Planctomycetia</taxon>
        <taxon>Pirellulales</taxon>
        <taxon>Pirellulaceae</taxon>
        <taxon>Blastopirellula</taxon>
    </lineage>
</organism>
<dbReference type="AlphaFoldDB" id="A0A5C5V2B8"/>
<gene>
    <name evidence="1" type="ORF">Enr8_37800</name>
</gene>
<dbReference type="Proteomes" id="UP000318878">
    <property type="component" value="Unassembled WGS sequence"/>
</dbReference>
<evidence type="ECO:0000313" key="1">
    <source>
        <dbReference type="EMBL" id="TWT31855.1"/>
    </source>
</evidence>
<protein>
    <submittedName>
        <fullName evidence="1">Uncharacterized protein</fullName>
    </submittedName>
</protein>
<comment type="caution">
    <text evidence="1">The sequence shown here is derived from an EMBL/GenBank/DDBJ whole genome shotgun (WGS) entry which is preliminary data.</text>
</comment>
<sequence>MSTVIEHQSLADTQVVLARRALLRYVVANGIDDPEQAVQTTHELMDVALAQIPDEVVGRERTRAIIYYGIQEFGKRPESQFQDVQRLAAVPNEAGSPMRMQDLHEPPIVVNPDFYLAAWRRTQDVVRHVAWSMRLL</sequence>
<dbReference type="RefSeq" id="WP_146434335.1">
    <property type="nucleotide sequence ID" value="NZ_SJPF01000004.1"/>
</dbReference>
<dbReference type="EMBL" id="SJPF01000004">
    <property type="protein sequence ID" value="TWT31855.1"/>
    <property type="molecule type" value="Genomic_DNA"/>
</dbReference>
<dbReference type="OrthoDB" id="9831733at2"/>
<name>A0A5C5V2B8_9BACT</name>
<reference evidence="1 2" key="1">
    <citation type="submission" date="2019-02" db="EMBL/GenBank/DDBJ databases">
        <title>Deep-cultivation of Planctomycetes and their phenomic and genomic characterization uncovers novel biology.</title>
        <authorList>
            <person name="Wiegand S."/>
            <person name="Jogler M."/>
            <person name="Boedeker C."/>
            <person name="Pinto D."/>
            <person name="Vollmers J."/>
            <person name="Rivas-Marin E."/>
            <person name="Kohn T."/>
            <person name="Peeters S.H."/>
            <person name="Heuer A."/>
            <person name="Rast P."/>
            <person name="Oberbeckmann S."/>
            <person name="Bunk B."/>
            <person name="Jeske O."/>
            <person name="Meyerdierks A."/>
            <person name="Storesund J.E."/>
            <person name="Kallscheuer N."/>
            <person name="Luecker S."/>
            <person name="Lage O.M."/>
            <person name="Pohl T."/>
            <person name="Merkel B.J."/>
            <person name="Hornburger P."/>
            <person name="Mueller R.-W."/>
            <person name="Bruemmer F."/>
            <person name="Labrenz M."/>
            <person name="Spormann A.M."/>
            <person name="Op Den Camp H."/>
            <person name="Overmann J."/>
            <person name="Amann R."/>
            <person name="Jetten M.S.M."/>
            <person name="Mascher T."/>
            <person name="Medema M.H."/>
            <person name="Devos D.P."/>
            <person name="Kaster A.-K."/>
            <person name="Ovreas L."/>
            <person name="Rohde M."/>
            <person name="Galperin M.Y."/>
            <person name="Jogler C."/>
        </authorList>
    </citation>
    <scope>NUCLEOTIDE SEQUENCE [LARGE SCALE GENOMIC DNA]</scope>
    <source>
        <strain evidence="1 2">Enr8</strain>
    </source>
</reference>
<keyword evidence="2" id="KW-1185">Reference proteome</keyword>